<sequence length="296" mass="33814">MKVPFVLSLSFLITAVWAGGYQNCLERVWLYQAYLIDQHNPEADRQIGYGCTNWKGNRCMGNWVPCRPRQNGRPCTFDEFQNNFLGNTRPGMNRQTQAVTRPDGSLDATETAKNCLWTWRNAGGAPFNFKGYKAVKHGRNNHNDFIYRVGQITNDNFNKPAVRAAAGAQAFANVDDTLSKITTARVADHGRHLIPAARTNLPGVTIVEKDFGPTPYYRDTWTPPAGVEPDPQRWKTVDWEATINNRANPPDTRTQVRDWLNRYYRGPTANGNARDHWQVLRSYKTITDRTNRCRKH</sequence>
<keyword evidence="1" id="KW-0732">Signal</keyword>
<protein>
    <submittedName>
        <fullName evidence="2">Uncharacterized protein</fullName>
    </submittedName>
</protein>
<keyword evidence="3" id="KW-1185">Reference proteome</keyword>
<evidence type="ECO:0000256" key="1">
    <source>
        <dbReference type="SAM" id="SignalP"/>
    </source>
</evidence>
<feature type="chain" id="PRO_5042191053" evidence="1">
    <location>
        <begin position="19"/>
        <end position="296"/>
    </location>
</feature>
<organism evidence="2 3">
    <name type="scientific">Staphylotrichum longicolle</name>
    <dbReference type="NCBI Taxonomy" id="669026"/>
    <lineage>
        <taxon>Eukaryota</taxon>
        <taxon>Fungi</taxon>
        <taxon>Dikarya</taxon>
        <taxon>Ascomycota</taxon>
        <taxon>Pezizomycotina</taxon>
        <taxon>Sordariomycetes</taxon>
        <taxon>Sordariomycetidae</taxon>
        <taxon>Sordariales</taxon>
        <taxon>Chaetomiaceae</taxon>
        <taxon>Staphylotrichum</taxon>
    </lineage>
</organism>
<proteinExistence type="predicted"/>
<dbReference type="EMBL" id="JAHCVI010000003">
    <property type="protein sequence ID" value="KAG7287399.1"/>
    <property type="molecule type" value="Genomic_DNA"/>
</dbReference>
<accession>A0AAD4ETT0</accession>
<dbReference type="AlphaFoldDB" id="A0AAD4ETT0"/>
<reference evidence="2" key="1">
    <citation type="submission" date="2023-02" db="EMBL/GenBank/DDBJ databases">
        <authorList>
            <person name="Palmer J.M."/>
        </authorList>
    </citation>
    <scope>NUCLEOTIDE SEQUENCE</scope>
    <source>
        <strain evidence="2">FW57</strain>
    </source>
</reference>
<feature type="signal peptide" evidence="1">
    <location>
        <begin position="1"/>
        <end position="18"/>
    </location>
</feature>
<evidence type="ECO:0000313" key="3">
    <source>
        <dbReference type="Proteomes" id="UP001197093"/>
    </source>
</evidence>
<dbReference type="Proteomes" id="UP001197093">
    <property type="component" value="Unassembled WGS sequence"/>
</dbReference>
<comment type="caution">
    <text evidence="2">The sequence shown here is derived from an EMBL/GenBank/DDBJ whole genome shotgun (WGS) entry which is preliminary data.</text>
</comment>
<gene>
    <name evidence="2" type="ORF">NEMBOFW57_006910</name>
</gene>
<name>A0AAD4ETT0_9PEZI</name>
<evidence type="ECO:0000313" key="2">
    <source>
        <dbReference type="EMBL" id="KAG7287399.1"/>
    </source>
</evidence>